<gene>
    <name evidence="1" type="ORF">Dsi01nite_010400</name>
</gene>
<comment type="caution">
    <text evidence="1">The sequence shown here is derived from an EMBL/GenBank/DDBJ whole genome shotgun (WGS) entry which is preliminary data.</text>
</comment>
<dbReference type="InterPro" id="IPR052907">
    <property type="entry name" value="Beta-lactamase/esterase"/>
</dbReference>
<dbReference type="PANTHER" id="PTHR43319:SF3">
    <property type="entry name" value="BETA-LACTAMASE-RELATED DOMAIN-CONTAINING PROTEIN"/>
    <property type="match status" value="1"/>
</dbReference>
<dbReference type="RefSeq" id="WP_203844879.1">
    <property type="nucleotide sequence ID" value="NZ_BAAAVW010000002.1"/>
</dbReference>
<dbReference type="EMBL" id="BONQ01000018">
    <property type="protein sequence ID" value="GIG42999.1"/>
    <property type="molecule type" value="Genomic_DNA"/>
</dbReference>
<accession>A0A919U589</accession>
<reference evidence="1" key="1">
    <citation type="submission" date="2021-01" db="EMBL/GenBank/DDBJ databases">
        <title>Whole genome shotgun sequence of Dactylosporangium siamense NBRC 106093.</title>
        <authorList>
            <person name="Komaki H."/>
            <person name="Tamura T."/>
        </authorList>
    </citation>
    <scope>NUCLEOTIDE SEQUENCE</scope>
    <source>
        <strain evidence="1">NBRC 106093</strain>
    </source>
</reference>
<dbReference type="AlphaFoldDB" id="A0A919U589"/>
<name>A0A919U589_9ACTN</name>
<evidence type="ECO:0000313" key="1">
    <source>
        <dbReference type="EMBL" id="GIG42999.1"/>
    </source>
</evidence>
<protein>
    <recommendedName>
        <fullName evidence="3">Esterase</fullName>
    </recommendedName>
</protein>
<dbReference type="Proteomes" id="UP000660611">
    <property type="component" value="Unassembled WGS sequence"/>
</dbReference>
<organism evidence="1 2">
    <name type="scientific">Dactylosporangium siamense</name>
    <dbReference type="NCBI Taxonomy" id="685454"/>
    <lineage>
        <taxon>Bacteria</taxon>
        <taxon>Bacillati</taxon>
        <taxon>Actinomycetota</taxon>
        <taxon>Actinomycetes</taxon>
        <taxon>Micromonosporales</taxon>
        <taxon>Micromonosporaceae</taxon>
        <taxon>Dactylosporangium</taxon>
    </lineage>
</organism>
<proteinExistence type="predicted"/>
<dbReference type="PANTHER" id="PTHR43319">
    <property type="entry name" value="BETA-LACTAMASE-RELATED"/>
    <property type="match status" value="1"/>
</dbReference>
<sequence>MGNPKVLSETGNYNLPEVRRLELPAANGTGEVRAIARAYGDAATGGGTLGLAPSTLDALARPAEPPSGGLRDVVLRVPTIFSLGYVKPFPRLRFGAAGDRAFGTPGAGGSFGFADPETGVGFAYAMNRAGFHLWDDPRELALREALYTTVLGERTQRPDKS</sequence>
<evidence type="ECO:0000313" key="2">
    <source>
        <dbReference type="Proteomes" id="UP000660611"/>
    </source>
</evidence>
<dbReference type="SUPFAM" id="SSF56601">
    <property type="entry name" value="beta-lactamase/transpeptidase-like"/>
    <property type="match status" value="1"/>
</dbReference>
<keyword evidence="2" id="KW-1185">Reference proteome</keyword>
<dbReference type="Gene3D" id="3.40.710.10">
    <property type="entry name" value="DD-peptidase/beta-lactamase superfamily"/>
    <property type="match status" value="1"/>
</dbReference>
<dbReference type="InterPro" id="IPR012338">
    <property type="entry name" value="Beta-lactam/transpept-like"/>
</dbReference>
<evidence type="ECO:0008006" key="3">
    <source>
        <dbReference type="Google" id="ProtNLM"/>
    </source>
</evidence>